<sequence length="184" mass="20803">MIGYYNVSVVHRMHVNGKREKQNDSPKVILQCGRGNDLTFPWKCINCCARRVGLDILVALRAQLPSPKKQRSANMPLYDEIEIEDMTYDPETLMYSYPCPCGDRFKIYLQDLWDGDDEAGCESCTLYIEVVYDEEDLPPLPEDDSDDEDKDENENTEKASSGKASSLDEGDVCKSLGKLSVTTQ</sequence>
<dbReference type="OrthoDB" id="66964at2759"/>
<evidence type="ECO:0000256" key="1">
    <source>
        <dbReference type="ARBA" id="ARBA00005156"/>
    </source>
</evidence>
<comment type="similarity">
    <text evidence="4">Belongs to the DPH3 family.</text>
</comment>
<dbReference type="GO" id="GO:0046872">
    <property type="term" value="F:metal ion binding"/>
    <property type="evidence" value="ECO:0007669"/>
    <property type="project" value="UniProtKB-KW"/>
</dbReference>
<protein>
    <recommendedName>
        <fullName evidence="6">Diphthamide biosynthesis protein 3</fullName>
    </recommendedName>
</protein>
<proteinExistence type="inferred from homology"/>
<feature type="region of interest" description="Disordered" evidence="8">
    <location>
        <begin position="135"/>
        <end position="170"/>
    </location>
</feature>
<keyword evidence="3" id="KW-0408">Iron</keyword>
<name>A0A448ZP06_9STRA</name>
<feature type="domain" description="DPH-type MB" evidence="9">
    <location>
        <begin position="77"/>
        <end position="133"/>
    </location>
</feature>
<evidence type="ECO:0000256" key="8">
    <source>
        <dbReference type="SAM" id="MobiDB-lite"/>
    </source>
</evidence>
<reference evidence="10 11" key="1">
    <citation type="submission" date="2019-01" db="EMBL/GenBank/DDBJ databases">
        <authorList>
            <person name="Ferrante I. M."/>
        </authorList>
    </citation>
    <scope>NUCLEOTIDE SEQUENCE [LARGE SCALE GENOMIC DNA]</scope>
    <source>
        <strain evidence="10 11">B856</strain>
    </source>
</reference>
<evidence type="ECO:0000256" key="4">
    <source>
        <dbReference type="ARBA" id="ARBA00024032"/>
    </source>
</evidence>
<dbReference type="EMBL" id="CAACVS010000582">
    <property type="protein sequence ID" value="VEU43760.1"/>
    <property type="molecule type" value="Genomic_DNA"/>
</dbReference>
<organism evidence="10 11">
    <name type="scientific">Pseudo-nitzschia multistriata</name>
    <dbReference type="NCBI Taxonomy" id="183589"/>
    <lineage>
        <taxon>Eukaryota</taxon>
        <taxon>Sar</taxon>
        <taxon>Stramenopiles</taxon>
        <taxon>Ochrophyta</taxon>
        <taxon>Bacillariophyta</taxon>
        <taxon>Bacillariophyceae</taxon>
        <taxon>Bacillariophycidae</taxon>
        <taxon>Bacillariales</taxon>
        <taxon>Bacillariaceae</taxon>
        <taxon>Pseudo-nitzschia</taxon>
    </lineage>
</organism>
<feature type="compositionally biased region" description="Acidic residues" evidence="8">
    <location>
        <begin position="135"/>
        <end position="154"/>
    </location>
</feature>
<evidence type="ECO:0000313" key="10">
    <source>
        <dbReference type="EMBL" id="VEU43760.1"/>
    </source>
</evidence>
<comment type="catalytic activity">
    <reaction evidence="5">
        <text>[3Fe-4S](1+)-[protein] + Fe(2+)-[Dph3] = [3Fe-4S](0)-[protein] + Fe(3+)-[Dph3]</text>
        <dbReference type="Rhea" id="RHEA:71235"/>
        <dbReference type="Rhea" id="RHEA-COMP:17996"/>
        <dbReference type="Rhea" id="RHEA-COMP:17997"/>
        <dbReference type="Rhea" id="RHEA-COMP:18002"/>
        <dbReference type="Rhea" id="RHEA-COMP:18003"/>
        <dbReference type="ChEBI" id="CHEBI:29033"/>
        <dbReference type="ChEBI" id="CHEBI:29034"/>
        <dbReference type="ChEBI" id="CHEBI:33751"/>
        <dbReference type="ChEBI" id="CHEBI:47402"/>
        <dbReference type="ChEBI" id="CHEBI:83228"/>
    </reaction>
</comment>
<dbReference type="Proteomes" id="UP000291116">
    <property type="component" value="Unassembled WGS sequence"/>
</dbReference>
<evidence type="ECO:0000259" key="9">
    <source>
        <dbReference type="PROSITE" id="PS51074"/>
    </source>
</evidence>
<evidence type="ECO:0000313" key="11">
    <source>
        <dbReference type="Proteomes" id="UP000291116"/>
    </source>
</evidence>
<dbReference type="SUPFAM" id="SSF144217">
    <property type="entry name" value="CSL zinc finger"/>
    <property type="match status" value="1"/>
</dbReference>
<comment type="catalytic activity">
    <reaction evidence="7">
        <text>2 [3Fe-4S](0)-[protein] + 2 Fe(2+)-[Dph3] + NADH = 2 [4Fe-4S](1+)-[protein] + 2 [Dph3] + NAD(+) + H(+)</text>
        <dbReference type="Rhea" id="RHEA:71239"/>
        <dbReference type="Rhea" id="RHEA-COMP:17997"/>
        <dbReference type="Rhea" id="RHEA-COMP:17998"/>
        <dbReference type="Rhea" id="RHEA-COMP:18001"/>
        <dbReference type="Rhea" id="RHEA-COMP:18002"/>
        <dbReference type="ChEBI" id="CHEBI:15378"/>
        <dbReference type="ChEBI" id="CHEBI:29033"/>
        <dbReference type="ChEBI" id="CHEBI:33723"/>
        <dbReference type="ChEBI" id="CHEBI:47402"/>
        <dbReference type="ChEBI" id="CHEBI:57540"/>
        <dbReference type="ChEBI" id="CHEBI:57945"/>
        <dbReference type="ChEBI" id="CHEBI:83228"/>
    </reaction>
</comment>
<dbReference type="Pfam" id="PF05207">
    <property type="entry name" value="Zn_ribbon_CSL"/>
    <property type="match status" value="1"/>
</dbReference>
<accession>A0A448ZP06</accession>
<keyword evidence="11" id="KW-1185">Reference proteome</keyword>
<dbReference type="InterPro" id="IPR044248">
    <property type="entry name" value="DPH3/4-like"/>
</dbReference>
<dbReference type="PANTHER" id="PTHR21454:SF31">
    <property type="entry name" value="DIPHTHAMIDE BIOSYNTHESIS PROTEIN 3"/>
    <property type="match status" value="1"/>
</dbReference>
<keyword evidence="2" id="KW-0479">Metal-binding</keyword>
<dbReference type="PANTHER" id="PTHR21454">
    <property type="entry name" value="DPH3 HOMOLOG-RELATED"/>
    <property type="match status" value="1"/>
</dbReference>
<gene>
    <name evidence="10" type="ORF">PSNMU_V1.4_AUG-EV-PASAV3_0108080</name>
</gene>
<evidence type="ECO:0000256" key="7">
    <source>
        <dbReference type="ARBA" id="ARBA00048125"/>
    </source>
</evidence>
<evidence type="ECO:0000256" key="6">
    <source>
        <dbReference type="ARBA" id="ARBA00041070"/>
    </source>
</evidence>
<evidence type="ECO:0000256" key="3">
    <source>
        <dbReference type="ARBA" id="ARBA00023004"/>
    </source>
</evidence>
<dbReference type="GO" id="GO:0017183">
    <property type="term" value="P:protein histidyl modification to diphthamide"/>
    <property type="evidence" value="ECO:0007669"/>
    <property type="project" value="InterPro"/>
</dbReference>
<evidence type="ECO:0000256" key="2">
    <source>
        <dbReference type="ARBA" id="ARBA00022723"/>
    </source>
</evidence>
<dbReference type="AlphaFoldDB" id="A0A448ZP06"/>
<dbReference type="Gene3D" id="3.10.660.10">
    <property type="entry name" value="DPH Zinc finger"/>
    <property type="match status" value="1"/>
</dbReference>
<dbReference type="InterPro" id="IPR007872">
    <property type="entry name" value="DPH_MB_dom"/>
</dbReference>
<dbReference type="FunFam" id="3.10.660.10:FF:000001">
    <property type="entry name" value="Diphthamide biosynthesis 3"/>
    <property type="match status" value="1"/>
</dbReference>
<comment type="pathway">
    <text evidence="1">Protein modification; peptidyl-diphthamide biosynthesis.</text>
</comment>
<dbReference type="InterPro" id="IPR036671">
    <property type="entry name" value="DPH_MB_sf"/>
</dbReference>
<evidence type="ECO:0000256" key="5">
    <source>
        <dbReference type="ARBA" id="ARBA00036267"/>
    </source>
</evidence>
<dbReference type="PROSITE" id="PS51074">
    <property type="entry name" value="DPH_MB"/>
    <property type="match status" value="1"/>
</dbReference>